<protein>
    <recommendedName>
        <fullName evidence="2">Ribosome-recycling factor, mitochondrial</fullName>
    </recommendedName>
    <alternativeName>
        <fullName evidence="4">Ribosome-releasing factor, mitochondrial</fullName>
    </alternativeName>
</protein>
<proteinExistence type="inferred from homology"/>
<dbReference type="PANTHER" id="PTHR20982:SF3">
    <property type="entry name" value="MITOCHONDRIAL RIBOSOME RECYCLING FACTOR PSEUDO 1"/>
    <property type="match status" value="1"/>
</dbReference>
<evidence type="ECO:0000313" key="7">
    <source>
        <dbReference type="Proteomes" id="UP000271098"/>
    </source>
</evidence>
<dbReference type="GO" id="GO:0006412">
    <property type="term" value="P:translation"/>
    <property type="evidence" value="ECO:0007669"/>
    <property type="project" value="UniProtKB-KW"/>
</dbReference>
<dbReference type="PANTHER" id="PTHR20982">
    <property type="entry name" value="RIBOSOME RECYCLING FACTOR"/>
    <property type="match status" value="1"/>
</dbReference>
<evidence type="ECO:0000256" key="1">
    <source>
        <dbReference type="ARBA" id="ARBA00005912"/>
    </source>
</evidence>
<reference evidence="8" key="1">
    <citation type="submission" date="2016-06" db="UniProtKB">
        <authorList>
            <consortium name="WormBaseParasite"/>
        </authorList>
    </citation>
    <scope>IDENTIFICATION</scope>
</reference>
<dbReference type="Pfam" id="PF01765">
    <property type="entry name" value="RRF"/>
    <property type="match status" value="1"/>
</dbReference>
<feature type="domain" description="Ribosome recycling factor" evidence="5">
    <location>
        <begin position="67"/>
        <end position="150"/>
    </location>
</feature>
<organism evidence="8">
    <name type="scientific">Gongylonema pulchrum</name>
    <dbReference type="NCBI Taxonomy" id="637853"/>
    <lineage>
        <taxon>Eukaryota</taxon>
        <taxon>Metazoa</taxon>
        <taxon>Ecdysozoa</taxon>
        <taxon>Nematoda</taxon>
        <taxon>Chromadorea</taxon>
        <taxon>Rhabditida</taxon>
        <taxon>Spirurina</taxon>
        <taxon>Spiruromorpha</taxon>
        <taxon>Spiruroidea</taxon>
        <taxon>Gongylonematidae</taxon>
        <taxon>Gongylonema</taxon>
    </lineage>
</organism>
<comment type="similarity">
    <text evidence="1">Belongs to the RRF family.</text>
</comment>
<dbReference type="AlphaFoldDB" id="A0A183D4Z1"/>
<gene>
    <name evidence="6" type="ORF">GPUH_LOCUS3783</name>
</gene>
<evidence type="ECO:0000313" key="6">
    <source>
        <dbReference type="EMBL" id="VDK40955.1"/>
    </source>
</evidence>
<dbReference type="SUPFAM" id="SSF55194">
    <property type="entry name" value="Ribosome recycling factor, RRF"/>
    <property type="match status" value="1"/>
</dbReference>
<dbReference type="InterPro" id="IPR036191">
    <property type="entry name" value="RRF_sf"/>
</dbReference>
<dbReference type="InterPro" id="IPR002661">
    <property type="entry name" value="Ribosome_recyc_fac"/>
</dbReference>
<evidence type="ECO:0000313" key="8">
    <source>
        <dbReference type="WBParaSite" id="GPUH_0000378901-mRNA-1"/>
    </source>
</evidence>
<reference evidence="6 7" key="2">
    <citation type="submission" date="2018-11" db="EMBL/GenBank/DDBJ databases">
        <authorList>
            <consortium name="Pathogen Informatics"/>
        </authorList>
    </citation>
    <scope>NUCLEOTIDE SEQUENCE [LARGE SCALE GENOMIC DNA]</scope>
</reference>
<name>A0A183D4Z1_9BILA</name>
<sequence length="152" mass="17282">MRGLENTFLEELTKSLSLKVDLKTYEDVVVKTDDGRVRLLCKILKLLLIYMLICQASMNEKERLLIVAMNELGRIKLVSPLLVSVDFADNPSAIKPARLALEQSNLNVSVRQEGVVIYISIPRITRERRENLANVASKKLLNEYKKALNEVN</sequence>
<dbReference type="Gene3D" id="3.30.1360.40">
    <property type="match status" value="1"/>
</dbReference>
<evidence type="ECO:0000256" key="2">
    <source>
        <dbReference type="ARBA" id="ARBA00020581"/>
    </source>
</evidence>
<dbReference type="Proteomes" id="UP000271098">
    <property type="component" value="Unassembled WGS sequence"/>
</dbReference>
<dbReference type="GO" id="GO:0005739">
    <property type="term" value="C:mitochondrion"/>
    <property type="evidence" value="ECO:0007669"/>
    <property type="project" value="TreeGrafter"/>
</dbReference>
<keyword evidence="7" id="KW-1185">Reference proteome</keyword>
<evidence type="ECO:0000256" key="4">
    <source>
        <dbReference type="ARBA" id="ARBA00033107"/>
    </source>
</evidence>
<dbReference type="GO" id="GO:0043023">
    <property type="term" value="F:ribosomal large subunit binding"/>
    <property type="evidence" value="ECO:0007669"/>
    <property type="project" value="TreeGrafter"/>
</dbReference>
<dbReference type="EMBL" id="UYRT01006704">
    <property type="protein sequence ID" value="VDK40955.1"/>
    <property type="molecule type" value="Genomic_DNA"/>
</dbReference>
<keyword evidence="3" id="KW-0648">Protein biosynthesis</keyword>
<dbReference type="InterPro" id="IPR023584">
    <property type="entry name" value="Ribosome_recyc_fac_dom"/>
</dbReference>
<dbReference type="WBParaSite" id="GPUH_0000378901-mRNA-1">
    <property type="protein sequence ID" value="GPUH_0000378901-mRNA-1"/>
    <property type="gene ID" value="GPUH_0000378901"/>
</dbReference>
<evidence type="ECO:0000259" key="5">
    <source>
        <dbReference type="Pfam" id="PF01765"/>
    </source>
</evidence>
<dbReference type="OrthoDB" id="407355at2759"/>
<evidence type="ECO:0000256" key="3">
    <source>
        <dbReference type="ARBA" id="ARBA00022917"/>
    </source>
</evidence>
<accession>A0A183D4Z1</accession>